<evidence type="ECO:0000256" key="11">
    <source>
        <dbReference type="ARBA" id="ARBA00023136"/>
    </source>
</evidence>
<protein>
    <recommendedName>
        <fullName evidence="5">Signal peptidase complex catalytic subunit SEC11</fullName>
        <ecNumber evidence="4">3.4.21.89</ecNumber>
    </recommendedName>
    <alternativeName>
        <fullName evidence="6">Signal peptidase complex catalytic subunit sec11</fullName>
    </alternativeName>
</protein>
<organism evidence="14 15">
    <name type="scientific">Aspergillus kawachii</name>
    <name type="common">White koji mold</name>
    <name type="synonym">Aspergillus awamori var. kawachi</name>
    <dbReference type="NCBI Taxonomy" id="1069201"/>
    <lineage>
        <taxon>Eukaryota</taxon>
        <taxon>Fungi</taxon>
        <taxon>Dikarya</taxon>
        <taxon>Ascomycota</taxon>
        <taxon>Pezizomycotina</taxon>
        <taxon>Eurotiomycetes</taxon>
        <taxon>Eurotiomycetidae</taxon>
        <taxon>Eurotiales</taxon>
        <taxon>Aspergillaceae</taxon>
        <taxon>Aspergillus</taxon>
        <taxon>Aspergillus subgen. Circumdati</taxon>
    </lineage>
</organism>
<comment type="similarity">
    <text evidence="3">Belongs to the peptidase S26B family.</text>
</comment>
<evidence type="ECO:0000256" key="13">
    <source>
        <dbReference type="ARBA" id="ARBA00047037"/>
    </source>
</evidence>
<evidence type="ECO:0000256" key="1">
    <source>
        <dbReference type="ARBA" id="ARBA00000677"/>
    </source>
</evidence>
<dbReference type="GO" id="GO:0006465">
    <property type="term" value="P:signal peptide processing"/>
    <property type="evidence" value="ECO:0007669"/>
    <property type="project" value="InterPro"/>
</dbReference>
<proteinExistence type="inferred from homology"/>
<comment type="caution">
    <text evidence="14">The sequence shown here is derived from an EMBL/GenBank/DDBJ whole genome shotgun (WGS) entry which is preliminary data.</text>
</comment>
<keyword evidence="11" id="KW-0472">Membrane</keyword>
<comment type="subunit">
    <text evidence="13">Component of the signal peptidase complex (SPC) composed of a catalytic subunit SEC11 and three accessory subunits SPC1, SPC2 and SPC3. The complex induces a local thinning of the ER membrane which is used to measure the length of the signal peptide (SP) h-region of protein substrates. This ensures the selectivity of the complex towards h-regions shorter than 18-20 amino acids. SPC associates with the translocon complex.</text>
</comment>
<comment type="subcellular location">
    <subcellularLocation>
        <location evidence="2">Endoplasmic reticulum membrane</location>
        <topology evidence="2">Single-pass type II membrane protein</topology>
    </subcellularLocation>
</comment>
<evidence type="ECO:0000313" key="15">
    <source>
        <dbReference type="Proteomes" id="UP000075230"/>
    </source>
</evidence>
<accession>A0A146FKU9</accession>
<evidence type="ECO:0000256" key="9">
    <source>
        <dbReference type="ARBA" id="ARBA00022968"/>
    </source>
</evidence>
<dbReference type="Proteomes" id="UP000075230">
    <property type="component" value="Unassembled WGS sequence"/>
</dbReference>
<evidence type="ECO:0000256" key="4">
    <source>
        <dbReference type="ARBA" id="ARBA00013208"/>
    </source>
</evidence>
<dbReference type="PANTHER" id="PTHR10806:SF6">
    <property type="entry name" value="SIGNAL PEPTIDASE COMPLEX CATALYTIC SUBUNIT SEC11"/>
    <property type="match status" value="1"/>
</dbReference>
<name>A0A146FKU9_ASPKA</name>
<dbReference type="InterPro" id="IPR001733">
    <property type="entry name" value="Peptidase_S26B"/>
</dbReference>
<dbReference type="SUPFAM" id="SSF51306">
    <property type="entry name" value="LexA/Signal peptidase"/>
    <property type="match status" value="1"/>
</dbReference>
<keyword evidence="7" id="KW-0812">Transmembrane</keyword>
<dbReference type="PRINTS" id="PR00728">
    <property type="entry name" value="SIGNALPTASE"/>
</dbReference>
<dbReference type="EMBL" id="BCWF01000020">
    <property type="protein sequence ID" value="GAT26317.1"/>
    <property type="molecule type" value="Genomic_DNA"/>
</dbReference>
<sequence length="93" mass="10455">MVVSSESMEPTSHRGDLIFLWNRQQRIRAGDIPVVWFDGRPLPMVHRAIQVIEPEVGDNNAVDDTALYPKGQQFVYLENVVGLVADMFLMLGG</sequence>
<keyword evidence="8" id="KW-0256">Endoplasmic reticulum</keyword>
<dbReference type="InterPro" id="IPR036286">
    <property type="entry name" value="LexA/Signal_pep-like_sf"/>
</dbReference>
<evidence type="ECO:0000256" key="10">
    <source>
        <dbReference type="ARBA" id="ARBA00022989"/>
    </source>
</evidence>
<evidence type="ECO:0000256" key="5">
    <source>
        <dbReference type="ARBA" id="ARBA00019685"/>
    </source>
</evidence>
<comment type="function">
    <text evidence="12">Catalytic component of the signal peptidase complex (SPC) which catalyzes the cleavage of N-terminal signal sequences from nascent proteins as they are translocated into the lumen of the endoplasmic reticulum. Specifically cleaves N-terminal signal peptides that contain a hydrophobic alpha-helix (h-region) shorter than 18-20 amino acids.</text>
</comment>
<dbReference type="GO" id="GO:0004252">
    <property type="term" value="F:serine-type endopeptidase activity"/>
    <property type="evidence" value="ECO:0007669"/>
    <property type="project" value="InterPro"/>
</dbReference>
<evidence type="ECO:0000256" key="8">
    <source>
        <dbReference type="ARBA" id="ARBA00022824"/>
    </source>
</evidence>
<evidence type="ECO:0000256" key="3">
    <source>
        <dbReference type="ARBA" id="ARBA00011035"/>
    </source>
</evidence>
<evidence type="ECO:0000313" key="14">
    <source>
        <dbReference type="EMBL" id="GAT26317.1"/>
    </source>
</evidence>
<gene>
    <name evidence="14" type="ORF">RIB2604_02008990</name>
</gene>
<evidence type="ECO:0000256" key="12">
    <source>
        <dbReference type="ARBA" id="ARBA00045533"/>
    </source>
</evidence>
<comment type="catalytic activity">
    <reaction evidence="1">
        <text>Cleavage of hydrophobic, N-terminal signal or leader sequences from secreted and periplasmic proteins.</text>
        <dbReference type="EC" id="3.4.21.89"/>
    </reaction>
</comment>
<reference evidence="14 15" key="1">
    <citation type="journal article" date="2016" name="DNA Res.">
        <title>Genome sequence of Aspergillus luchuensis NBRC 4314.</title>
        <authorList>
            <person name="Yamada O."/>
            <person name="Machida M."/>
            <person name="Hosoyama A."/>
            <person name="Goto M."/>
            <person name="Takahashi T."/>
            <person name="Futagami T."/>
            <person name="Yamagata Y."/>
            <person name="Takeuchi M."/>
            <person name="Kobayashi T."/>
            <person name="Koike H."/>
            <person name="Abe K."/>
            <person name="Asai K."/>
            <person name="Arita M."/>
            <person name="Fujita N."/>
            <person name="Fukuda K."/>
            <person name="Higa K."/>
            <person name="Horikawa H."/>
            <person name="Ishikawa T."/>
            <person name="Jinno K."/>
            <person name="Kato Y."/>
            <person name="Kirimura K."/>
            <person name="Mizutani O."/>
            <person name="Nakasone K."/>
            <person name="Sano M."/>
            <person name="Shiraishi Y."/>
            <person name="Tsukahara M."/>
            <person name="Gomi K."/>
        </authorList>
    </citation>
    <scope>NUCLEOTIDE SEQUENCE [LARGE SCALE GENOMIC DNA]</scope>
    <source>
        <strain evidence="14 15">RIB 2604</strain>
    </source>
</reference>
<evidence type="ECO:0000256" key="2">
    <source>
        <dbReference type="ARBA" id="ARBA00004648"/>
    </source>
</evidence>
<dbReference type="PANTHER" id="PTHR10806">
    <property type="entry name" value="SIGNAL PEPTIDASE COMPLEX CATALYTIC SUBUNIT SEC11"/>
    <property type="match status" value="1"/>
</dbReference>
<dbReference type="InterPro" id="IPR019533">
    <property type="entry name" value="Peptidase_S26"/>
</dbReference>
<keyword evidence="9" id="KW-0735">Signal-anchor</keyword>
<dbReference type="EC" id="3.4.21.89" evidence="4"/>
<reference evidence="15" key="2">
    <citation type="submission" date="2016-02" db="EMBL/GenBank/DDBJ databases">
        <title>Genome sequencing of Aspergillus luchuensis NBRC 4314.</title>
        <authorList>
            <person name="Yamada O."/>
        </authorList>
    </citation>
    <scope>NUCLEOTIDE SEQUENCE [LARGE SCALE GENOMIC DNA]</scope>
    <source>
        <strain evidence="15">RIB 2604</strain>
    </source>
</reference>
<dbReference type="AlphaFoldDB" id="A0A146FKU9"/>
<dbReference type="GO" id="GO:0009003">
    <property type="term" value="F:signal peptidase activity"/>
    <property type="evidence" value="ECO:0007669"/>
    <property type="project" value="UniProtKB-EC"/>
</dbReference>
<evidence type="ECO:0000256" key="6">
    <source>
        <dbReference type="ARBA" id="ARBA00021755"/>
    </source>
</evidence>
<evidence type="ECO:0000256" key="7">
    <source>
        <dbReference type="ARBA" id="ARBA00022692"/>
    </source>
</evidence>
<dbReference type="CDD" id="cd06530">
    <property type="entry name" value="S26_SPase_I"/>
    <property type="match status" value="1"/>
</dbReference>
<keyword evidence="10" id="KW-1133">Transmembrane helix</keyword>
<dbReference type="GO" id="GO:0005787">
    <property type="term" value="C:signal peptidase complex"/>
    <property type="evidence" value="ECO:0007669"/>
    <property type="project" value="TreeGrafter"/>
</dbReference>